<reference evidence="3" key="1">
    <citation type="submission" date="2015-09" db="EMBL/GenBank/DDBJ databases">
        <authorList>
            <person name="Fill T.P."/>
            <person name="Baretta J.F."/>
            <person name="de Almeida L.G."/>
            <person name="Rocha M."/>
            <person name="de Souza D.H."/>
            <person name="Malavazi I."/>
            <person name="Cerdeira L.T."/>
            <person name="Hong H."/>
            <person name="Samborskyy M."/>
            <person name="de Vasconcelos A.T."/>
            <person name="Leadlay P."/>
            <person name="Rodrigues-Filho E."/>
        </authorList>
    </citation>
    <scope>NUCLEOTIDE SEQUENCE [LARGE SCALE GENOMIC DNA]</scope>
    <source>
        <strain evidence="3">LaBioMMi 136</strain>
    </source>
</reference>
<evidence type="ECO:0000313" key="3">
    <source>
        <dbReference type="Proteomes" id="UP000190744"/>
    </source>
</evidence>
<gene>
    <name evidence="2" type="ORF">PEBR_25730</name>
</gene>
<name>A0A1S9RK58_PENBI</name>
<dbReference type="EMBL" id="LJBN01000167">
    <property type="protein sequence ID" value="OOQ85680.1"/>
    <property type="molecule type" value="Genomic_DNA"/>
</dbReference>
<feature type="region of interest" description="Disordered" evidence="1">
    <location>
        <begin position="360"/>
        <end position="464"/>
    </location>
</feature>
<dbReference type="PANTHER" id="PTHR33099:SF14">
    <property type="entry name" value="PROLYL 4-HYDROXYLASE ALPHA SUBUNIT FE(2+) 2OG DIOXYGENASE DOMAIN-CONTAINING PROTEIN"/>
    <property type="match status" value="1"/>
</dbReference>
<accession>A0A1S9RK58</accession>
<feature type="compositionally biased region" description="Acidic residues" evidence="1">
    <location>
        <begin position="433"/>
        <end position="442"/>
    </location>
</feature>
<comment type="caution">
    <text evidence="2">The sequence shown here is derived from an EMBL/GenBank/DDBJ whole genome shotgun (WGS) entry which is preliminary data.</text>
</comment>
<organism evidence="2 3">
    <name type="scientific">Penicillium brasilianum</name>
    <dbReference type="NCBI Taxonomy" id="104259"/>
    <lineage>
        <taxon>Eukaryota</taxon>
        <taxon>Fungi</taxon>
        <taxon>Dikarya</taxon>
        <taxon>Ascomycota</taxon>
        <taxon>Pezizomycotina</taxon>
        <taxon>Eurotiomycetes</taxon>
        <taxon>Eurotiomycetidae</taxon>
        <taxon>Eurotiales</taxon>
        <taxon>Aspergillaceae</taxon>
        <taxon>Penicillium</taxon>
    </lineage>
</organism>
<evidence type="ECO:0008006" key="4">
    <source>
        <dbReference type="Google" id="ProtNLM"/>
    </source>
</evidence>
<feature type="compositionally biased region" description="Basic and acidic residues" evidence="1">
    <location>
        <begin position="421"/>
        <end position="432"/>
    </location>
</feature>
<evidence type="ECO:0000256" key="1">
    <source>
        <dbReference type="SAM" id="MobiDB-lite"/>
    </source>
</evidence>
<dbReference type="PANTHER" id="PTHR33099">
    <property type="entry name" value="FE2OG DIOXYGENASE DOMAIN-CONTAINING PROTEIN"/>
    <property type="match status" value="1"/>
</dbReference>
<sequence length="565" mass="62542">MDSETSSSAPMPTLSRLAFKAVCGQLEKSLSNEKASTSFTCGGIIPVDCTVAANLPRGIAEEVPGLGERLKSSRPVNIFWELKDEPTAHKLTLPLDSSVDNDSPNSLNRLRQLVSDCEPAPFGRHQETVLDPTYRKAGKLETHQFATTFHPADFGLVERVAQVLLPTMQSLTEEFLRIRRLDIELYKLNVYSGPSGLFKSHVDTPRSGSQIGSLVVCLPSPSRAETWSCVMRWAAFYSDCEHEIKTVNQGDRITLTYNLYAVSELLEKSSRISAIIDPKSLPLCMDFKNLIGMPAFMKTGGVLGAFCSHAYPHSTSDASTLLPRGLKGADLALFSALHTAGVEVNVLPVMLGHGFRDLKRDWSDSGEDDEDDLSKTGTPDESINSDHDYNYDPQDPWGILGHGNDDGGDFDAMPDMGWADSDNHNESDHDTNADEDDEDGDNDREKRTCEKKGYQDGKNDDPLAYLDPGARVRVGKCLNPYVAADTGEYQPFKQILREHWPTQRYEKTITWVTAPRPENMRAAMAYLGHAGNEPSQAQIYSYAAIIPVIPPWTERQKLLAKVKDQ</sequence>
<evidence type="ECO:0000313" key="2">
    <source>
        <dbReference type="EMBL" id="OOQ85680.1"/>
    </source>
</evidence>
<protein>
    <recommendedName>
        <fullName evidence="4">Fe2OG dioxygenase domain-containing protein</fullName>
    </recommendedName>
</protein>
<feature type="compositionally biased region" description="Basic and acidic residues" evidence="1">
    <location>
        <begin position="443"/>
        <end position="461"/>
    </location>
</feature>
<dbReference type="AlphaFoldDB" id="A0A1S9RK58"/>
<proteinExistence type="predicted"/>
<dbReference type="Proteomes" id="UP000190744">
    <property type="component" value="Unassembled WGS sequence"/>
</dbReference>